<gene>
    <name evidence="1" type="ORF">TIFTF001_028401</name>
</gene>
<evidence type="ECO:0000313" key="2">
    <source>
        <dbReference type="Proteomes" id="UP001187192"/>
    </source>
</evidence>
<proteinExistence type="predicted"/>
<evidence type="ECO:0000313" key="1">
    <source>
        <dbReference type="EMBL" id="GMN59318.1"/>
    </source>
</evidence>
<comment type="caution">
    <text evidence="1">The sequence shown here is derived from an EMBL/GenBank/DDBJ whole genome shotgun (WGS) entry which is preliminary data.</text>
</comment>
<keyword evidence="2" id="KW-1185">Reference proteome</keyword>
<name>A0AA88DPZ2_FICCA</name>
<organism evidence="1 2">
    <name type="scientific">Ficus carica</name>
    <name type="common">Common fig</name>
    <dbReference type="NCBI Taxonomy" id="3494"/>
    <lineage>
        <taxon>Eukaryota</taxon>
        <taxon>Viridiplantae</taxon>
        <taxon>Streptophyta</taxon>
        <taxon>Embryophyta</taxon>
        <taxon>Tracheophyta</taxon>
        <taxon>Spermatophyta</taxon>
        <taxon>Magnoliopsida</taxon>
        <taxon>eudicotyledons</taxon>
        <taxon>Gunneridae</taxon>
        <taxon>Pentapetalae</taxon>
        <taxon>rosids</taxon>
        <taxon>fabids</taxon>
        <taxon>Rosales</taxon>
        <taxon>Moraceae</taxon>
        <taxon>Ficeae</taxon>
        <taxon>Ficus</taxon>
    </lineage>
</organism>
<sequence length="80" mass="9396">MGMRVTTMIIQYALNVERNTWECVDWGQTPATFVARKVIMRETAPLTARTRTLNTRIEMQIDSCVRCKQRLKALRLHKED</sequence>
<dbReference type="EMBL" id="BTGU01000086">
    <property type="protein sequence ID" value="GMN59318.1"/>
    <property type="molecule type" value="Genomic_DNA"/>
</dbReference>
<accession>A0AA88DPZ2</accession>
<dbReference type="Proteomes" id="UP001187192">
    <property type="component" value="Unassembled WGS sequence"/>
</dbReference>
<dbReference type="AlphaFoldDB" id="A0AA88DPZ2"/>
<protein>
    <submittedName>
        <fullName evidence="1">Uncharacterized protein</fullName>
    </submittedName>
</protein>
<reference evidence="1" key="1">
    <citation type="submission" date="2023-07" db="EMBL/GenBank/DDBJ databases">
        <title>draft genome sequence of fig (Ficus carica).</title>
        <authorList>
            <person name="Takahashi T."/>
            <person name="Nishimura K."/>
        </authorList>
    </citation>
    <scope>NUCLEOTIDE SEQUENCE</scope>
</reference>